<dbReference type="PROSITE" id="PS00431">
    <property type="entry name" value="SMALL_HYDR_PLANT_SEED"/>
    <property type="match status" value="1"/>
</dbReference>
<feature type="compositionally biased region" description="Basic and acidic residues" evidence="2">
    <location>
        <begin position="9"/>
        <end position="19"/>
    </location>
</feature>
<dbReference type="Proteomes" id="UP001162541">
    <property type="component" value="Chromosome 7"/>
</dbReference>
<feature type="compositionally biased region" description="Basic and acidic residues" evidence="2">
    <location>
        <begin position="53"/>
        <end position="73"/>
    </location>
</feature>
<keyword evidence="5" id="KW-1185">Reference proteome</keyword>
<feature type="region of interest" description="Disordered" evidence="2">
    <location>
        <begin position="1"/>
        <end position="112"/>
    </location>
</feature>
<evidence type="ECO:0000313" key="3">
    <source>
        <dbReference type="EMBL" id="BBN17534.1"/>
    </source>
</evidence>
<dbReference type="EMBL" id="LVLJ01003602">
    <property type="protein sequence ID" value="OAE20559.1"/>
    <property type="molecule type" value="Genomic_DNA"/>
</dbReference>
<dbReference type="AlphaFoldDB" id="A0A176VHY8"/>
<dbReference type="Pfam" id="PF00477">
    <property type="entry name" value="LEA_5"/>
    <property type="match status" value="1"/>
</dbReference>
<feature type="compositionally biased region" description="Basic and acidic residues" evidence="2">
    <location>
        <begin position="98"/>
        <end position="112"/>
    </location>
</feature>
<reference evidence="4 5" key="1">
    <citation type="submission" date="2016-03" db="EMBL/GenBank/DDBJ databases">
        <title>Mechanisms controlling the formation of the plant cell surface in tip-growing cells are functionally conserved among land plants.</title>
        <authorList>
            <person name="Honkanen S."/>
            <person name="Jones V.A."/>
            <person name="Morieri G."/>
            <person name="Champion C."/>
            <person name="Hetherington A.J."/>
            <person name="Kelly S."/>
            <person name="Saint-Marcoux D."/>
            <person name="Proust H."/>
            <person name="Prescott H."/>
            <person name="Dolan L."/>
        </authorList>
    </citation>
    <scope>NUCLEOTIDE SEQUENCE [LARGE SCALE GENOMIC DNA]</scope>
    <source>
        <strain evidence="5">cv. Tak-1 and cv. Tak-2</strain>
        <tissue evidence="4">Whole gametophyte</tissue>
    </source>
</reference>
<reference evidence="3" key="2">
    <citation type="journal article" date="2019" name="Curr. Biol.">
        <title>Chromatin organization in early land plants reveals an ancestral association between H3K27me3, transposons, and constitutive heterochromatin.</title>
        <authorList>
            <person name="Montgomery S.A."/>
            <person name="Tanizawa Y."/>
            <person name="Galik B."/>
            <person name="Wang N."/>
            <person name="Ito T."/>
            <person name="Mochizuki T."/>
            <person name="Akimcheva S."/>
            <person name="Bowman J."/>
            <person name="Cognat V."/>
            <person name="Drouard L."/>
            <person name="Ekker H."/>
            <person name="Houng S."/>
            <person name="Kohchi T."/>
            <person name="Lin S."/>
            <person name="Liu L.D."/>
            <person name="Nakamura Y."/>
            <person name="Valeeva L.R."/>
            <person name="Shakirov E.V."/>
            <person name="Shippen D.E."/>
            <person name="Wei W."/>
            <person name="Yagura M."/>
            <person name="Yamaoka S."/>
            <person name="Yamato K.T."/>
            <person name="Liu C."/>
            <person name="Berger F."/>
        </authorList>
    </citation>
    <scope>NUCLEOTIDE SEQUENCE [LARGE SCALE GENOMIC DNA]</scope>
    <source>
        <strain evidence="3">Tak-1</strain>
    </source>
</reference>
<dbReference type="PANTHER" id="PTHR34671:SF19">
    <property type="entry name" value="EMBRYONIC ABUNDANT PROTEIN 1"/>
    <property type="match status" value="1"/>
</dbReference>
<gene>
    <name evidence="4" type="ORF">AXG93_3873s1170</name>
    <name evidence="3" type="ORF">Mp_7g15340</name>
</gene>
<comment type="similarity">
    <text evidence="1">Belongs to the small hydrophilic plant seed protein family.</text>
</comment>
<accession>A0A176VHY8</accession>
<proteinExistence type="inferred from homology"/>
<protein>
    <submittedName>
        <fullName evidence="4">Uncharacterized protein</fullName>
    </submittedName>
</protein>
<evidence type="ECO:0000313" key="4">
    <source>
        <dbReference type="EMBL" id="OAE20559.1"/>
    </source>
</evidence>
<dbReference type="Proteomes" id="UP000077202">
    <property type="component" value="Unassembled WGS sequence"/>
</dbReference>
<dbReference type="GO" id="GO:0009737">
    <property type="term" value="P:response to abscisic acid"/>
    <property type="evidence" value="ECO:0007669"/>
    <property type="project" value="TreeGrafter"/>
</dbReference>
<dbReference type="InterPro" id="IPR000389">
    <property type="entry name" value="Small_hydrophilic_seed_prot"/>
</dbReference>
<reference evidence="6" key="3">
    <citation type="journal article" date="2020" name="Curr. Biol.">
        <title>Chromatin organization in early land plants reveals an ancestral association between H3K27me3, transposons, and constitutive heterochromatin.</title>
        <authorList>
            <person name="Montgomery S.A."/>
            <person name="Tanizawa Y."/>
            <person name="Galik B."/>
            <person name="Wang N."/>
            <person name="Ito T."/>
            <person name="Mochizuki T."/>
            <person name="Akimcheva S."/>
            <person name="Bowman J.L."/>
            <person name="Cognat V."/>
            <person name="Marechal-Drouard L."/>
            <person name="Ekker H."/>
            <person name="Hong S.F."/>
            <person name="Kohchi T."/>
            <person name="Lin S.S."/>
            <person name="Liu L.D."/>
            <person name="Nakamura Y."/>
            <person name="Valeeva L.R."/>
            <person name="Shakirov E.V."/>
            <person name="Shippen D.E."/>
            <person name="Wei W.L."/>
            <person name="Yagura M."/>
            <person name="Yamaoka S."/>
            <person name="Yamato K.T."/>
            <person name="Liu C."/>
            <person name="Berger F."/>
        </authorList>
    </citation>
    <scope>NUCLEOTIDE SEQUENCE [LARGE SCALE GENOMIC DNA]</scope>
    <source>
        <strain evidence="6">Tak-1</strain>
    </source>
</reference>
<name>A0A176VHY8_MARPO</name>
<organism evidence="4 5">
    <name type="scientific">Marchantia polymorpha subsp. ruderalis</name>
    <dbReference type="NCBI Taxonomy" id="1480154"/>
    <lineage>
        <taxon>Eukaryota</taxon>
        <taxon>Viridiplantae</taxon>
        <taxon>Streptophyta</taxon>
        <taxon>Embryophyta</taxon>
        <taxon>Marchantiophyta</taxon>
        <taxon>Marchantiopsida</taxon>
        <taxon>Marchantiidae</taxon>
        <taxon>Marchantiales</taxon>
        <taxon>Marchantiaceae</taxon>
        <taxon>Marchantia</taxon>
    </lineage>
</organism>
<dbReference type="InterPro" id="IPR022377">
    <property type="entry name" value="Sm_Hydphi_plant_seed_CS"/>
</dbReference>
<evidence type="ECO:0000256" key="1">
    <source>
        <dbReference type="ARBA" id="ARBA00006863"/>
    </source>
</evidence>
<dbReference type="GO" id="GO:0005829">
    <property type="term" value="C:cytosol"/>
    <property type="evidence" value="ECO:0007669"/>
    <property type="project" value="TreeGrafter"/>
</dbReference>
<evidence type="ECO:0000256" key="2">
    <source>
        <dbReference type="SAM" id="MobiDB-lite"/>
    </source>
</evidence>
<evidence type="ECO:0000313" key="6">
    <source>
        <dbReference type="Proteomes" id="UP001162541"/>
    </source>
</evidence>
<dbReference type="InterPro" id="IPR038956">
    <property type="entry name" value="LEA_5"/>
</dbReference>
<dbReference type="EMBL" id="AP019872">
    <property type="protein sequence ID" value="BBN17534.1"/>
    <property type="molecule type" value="Genomic_DNA"/>
</dbReference>
<sequence>MSQMTTRSQKKEEKPEKQQKPKASAGGEKEDLDARAAAGETVVPGGTGGKSVEAQERLAEGRSKGGQHRKEQLGSEGYAEMGKLGGLSSNGADGSEVAEDRGIDIDDSKFSN</sequence>
<dbReference type="PANTHER" id="PTHR34671">
    <property type="entry name" value="EM-LIKE PROTEIN GEA1"/>
    <property type="match status" value="1"/>
</dbReference>
<evidence type="ECO:0000313" key="5">
    <source>
        <dbReference type="Proteomes" id="UP000077202"/>
    </source>
</evidence>